<proteinExistence type="predicted"/>
<dbReference type="GO" id="GO:0008146">
    <property type="term" value="F:sulfotransferase activity"/>
    <property type="evidence" value="ECO:0007669"/>
    <property type="project" value="InterPro"/>
</dbReference>
<dbReference type="GO" id="GO:0016020">
    <property type="term" value="C:membrane"/>
    <property type="evidence" value="ECO:0007669"/>
    <property type="project" value="InterPro"/>
</dbReference>
<evidence type="ECO:0008006" key="3">
    <source>
        <dbReference type="Google" id="ProtNLM"/>
    </source>
</evidence>
<dbReference type="EMBL" id="LHPF02000038">
    <property type="protein sequence ID" value="PSC68344.1"/>
    <property type="molecule type" value="Genomic_DNA"/>
</dbReference>
<keyword evidence="2" id="KW-1185">Reference proteome</keyword>
<comment type="caution">
    <text evidence="1">The sequence shown here is derived from an EMBL/GenBank/DDBJ whole genome shotgun (WGS) entry which is preliminary data.</text>
</comment>
<dbReference type="OrthoDB" id="48731at2759"/>
<dbReference type="Proteomes" id="UP000239649">
    <property type="component" value="Unassembled WGS sequence"/>
</dbReference>
<organism evidence="1 2">
    <name type="scientific">Micractinium conductrix</name>
    <dbReference type="NCBI Taxonomy" id="554055"/>
    <lineage>
        <taxon>Eukaryota</taxon>
        <taxon>Viridiplantae</taxon>
        <taxon>Chlorophyta</taxon>
        <taxon>core chlorophytes</taxon>
        <taxon>Trebouxiophyceae</taxon>
        <taxon>Chlorellales</taxon>
        <taxon>Chlorellaceae</taxon>
        <taxon>Chlorella clade</taxon>
        <taxon>Micractinium</taxon>
    </lineage>
</organism>
<dbReference type="AlphaFoldDB" id="A0A2P6V2R4"/>
<gene>
    <name evidence="1" type="ORF">C2E20_8058</name>
</gene>
<dbReference type="SUPFAM" id="SSF52540">
    <property type="entry name" value="P-loop containing nucleoside triphosphate hydrolases"/>
    <property type="match status" value="1"/>
</dbReference>
<dbReference type="Pfam" id="PF03567">
    <property type="entry name" value="Sulfotransfer_2"/>
    <property type="match status" value="1"/>
</dbReference>
<protein>
    <recommendedName>
        <fullName evidence="3">Sulfotransferase</fullName>
    </recommendedName>
</protein>
<accession>A0A2P6V2R4</accession>
<name>A0A2P6V2R4_9CHLO</name>
<dbReference type="InterPro" id="IPR027417">
    <property type="entry name" value="P-loop_NTPase"/>
</dbReference>
<evidence type="ECO:0000313" key="1">
    <source>
        <dbReference type="EMBL" id="PSC68344.1"/>
    </source>
</evidence>
<dbReference type="InterPro" id="IPR005331">
    <property type="entry name" value="Sulfotransferase"/>
</dbReference>
<evidence type="ECO:0000313" key="2">
    <source>
        <dbReference type="Proteomes" id="UP000239649"/>
    </source>
</evidence>
<sequence>MGAAAAAPPAVGKGVQRQRAAAATGTGIAADEAGASAAAAEEQGDGTLLLGQRPCIECNIFLNHTYKYIFIRHAKVGSTTTVAAFKDCKAHPEQPGCMLWGLGSMRQIGDEEALANWRDYFVFTVSRDPWERAVSMYMFLTSWVMADPPDCRTLVDWDRFCGDPLSLARMCARRPECCLSKSGAEQMARHVLDQASCMAPGVGLAVDFVARQEHLDEDLQEVFAAVNVRRDPGVPPLEPPPRVAQALKRKECPGGESALLAEHQPVELKGVINWTGLQAREQYCTTAEYYSGRHAHCVESIGRFFAADVALLGGGRPA</sequence>
<reference evidence="1 2" key="1">
    <citation type="journal article" date="2018" name="Plant J.">
        <title>Genome sequences of Chlorella sorokiniana UTEX 1602 and Micractinium conductrix SAG 241.80: implications to maltose excretion by a green alga.</title>
        <authorList>
            <person name="Arriola M.B."/>
            <person name="Velmurugan N."/>
            <person name="Zhang Y."/>
            <person name="Plunkett M.H."/>
            <person name="Hondzo H."/>
            <person name="Barney B.M."/>
        </authorList>
    </citation>
    <scope>NUCLEOTIDE SEQUENCE [LARGE SCALE GENOMIC DNA]</scope>
    <source>
        <strain evidence="1 2">SAG 241.80</strain>
    </source>
</reference>